<evidence type="ECO:0000313" key="2">
    <source>
        <dbReference type="EMBL" id="CAH0107147.1"/>
    </source>
</evidence>
<accession>A0A8J2RPM3</accession>
<proteinExistence type="predicted"/>
<keyword evidence="3" id="KW-1185">Reference proteome</keyword>
<dbReference type="Proteomes" id="UP000789390">
    <property type="component" value="Unassembled WGS sequence"/>
</dbReference>
<dbReference type="AlphaFoldDB" id="A0A8J2RPM3"/>
<keyword evidence="1" id="KW-0732">Signal</keyword>
<reference evidence="2" key="1">
    <citation type="submission" date="2021-11" db="EMBL/GenBank/DDBJ databases">
        <authorList>
            <person name="Schell T."/>
        </authorList>
    </citation>
    <scope>NUCLEOTIDE SEQUENCE</scope>
    <source>
        <strain evidence="2">M5</strain>
    </source>
</reference>
<feature type="signal peptide" evidence="1">
    <location>
        <begin position="1"/>
        <end position="26"/>
    </location>
</feature>
<comment type="caution">
    <text evidence="2">The sequence shown here is derived from an EMBL/GenBank/DDBJ whole genome shotgun (WGS) entry which is preliminary data.</text>
</comment>
<name>A0A8J2RPM3_9CRUS</name>
<dbReference type="EMBL" id="CAKKLH010000257">
    <property type="protein sequence ID" value="CAH0107147.1"/>
    <property type="molecule type" value="Genomic_DNA"/>
</dbReference>
<feature type="chain" id="PRO_5035305979" evidence="1">
    <location>
        <begin position="27"/>
        <end position="138"/>
    </location>
</feature>
<evidence type="ECO:0000256" key="1">
    <source>
        <dbReference type="SAM" id="SignalP"/>
    </source>
</evidence>
<sequence length="138" mass="15245">MVESKFYSHLLTVTALLLSSIAISGGFNDDIIIEYGNLGGPVNPYTGLSYGTSNFHWWLNNPYRTAGIPSGVNKNYRQTFACGAGPLRTFKRTDIPNLTVDLGMHVQSPSDAQVTANVRRWAIHWGWNSVTNVSLKID</sequence>
<protein>
    <submittedName>
        <fullName evidence="2">Uncharacterized protein</fullName>
    </submittedName>
</protein>
<organism evidence="2 3">
    <name type="scientific">Daphnia galeata</name>
    <dbReference type="NCBI Taxonomy" id="27404"/>
    <lineage>
        <taxon>Eukaryota</taxon>
        <taxon>Metazoa</taxon>
        <taxon>Ecdysozoa</taxon>
        <taxon>Arthropoda</taxon>
        <taxon>Crustacea</taxon>
        <taxon>Branchiopoda</taxon>
        <taxon>Diplostraca</taxon>
        <taxon>Cladocera</taxon>
        <taxon>Anomopoda</taxon>
        <taxon>Daphniidae</taxon>
        <taxon>Daphnia</taxon>
    </lineage>
</organism>
<gene>
    <name evidence="2" type="ORF">DGAL_LOCUS10438</name>
</gene>
<evidence type="ECO:0000313" key="3">
    <source>
        <dbReference type="Proteomes" id="UP000789390"/>
    </source>
</evidence>